<protein>
    <submittedName>
        <fullName evidence="1">Expressed protein</fullName>
    </submittedName>
</protein>
<proteinExistence type="predicted"/>
<sequence length="757" mass="88041">MTLATLANGMTSSNKDLALSSCLLSPKAYHNKFEGQSATLHLMPSSSLIEEHTTNDGLNPEVKLIDFWKINESKKRTFDGCLDVDEQIKTDYKRKKQADYGQGWLSHVVGRESSQPLSPNLSLSLGRNPRLEERLNNFHPEKPVFNFKDEIKEFKQDDNYPLIPVLRDAQSTKNNQNNIQIYVTDKNFNSKKVKETVESSFQISPAHTSENISNLDKSKTKVFLAKSVQSEFNPVDQIMREHEEATDFPQNPVSSPYEYRYTLPKSNNESPGNEINLSTKYHDVASYRLTQQKEDISIGSKSNCLKQIHWIKKLRTPGIRKKRYFAKKINKVQTASHGFTAESSKELDILVRKRVGGVIEIPSKINGVLIQKWFRYYLESLKPKIDSIEKSQSSKNSLSVLAGEMDDFADSIQHAINPVDTEKDFIRSSLANSEENNILQKSLDHREIAIDETIFIDMMRKFKNTNYDGLGNSALSFIGKITKQIENSGVKAFYITNLDLKMFFKDKKIIFTVQWPFEVSNRNHVLYYEQISNMIVSSMDTITWKNTFIEDKASVKYDWRTSVITARSFPFWLKNYSSALKQRYDVRRLFLVYSTMINKIFCNGREELRESFHTWQEGAINSYDESWKFLQLKRSSNNRKDYYSILFIENSDLPLPNDIKEFFLNTYDIKGGGSPITQQFEVRADNHRRIQTEATWKFIALWLAKNRYDLYEKLYSPNFGLIKKLIQLSKGFSYTLTQYRLMHIELYVDLQHKHFHQ</sequence>
<evidence type="ECO:0000313" key="1">
    <source>
        <dbReference type="EMBL" id="CAH7682918.1"/>
    </source>
</evidence>
<evidence type="ECO:0000313" key="2">
    <source>
        <dbReference type="Proteomes" id="UP001153365"/>
    </source>
</evidence>
<comment type="caution">
    <text evidence="1">The sequence shown here is derived from an EMBL/GenBank/DDBJ whole genome shotgun (WGS) entry which is preliminary data.</text>
</comment>
<gene>
    <name evidence="1" type="ORF">PPACK8108_LOCUS16087</name>
</gene>
<dbReference type="Proteomes" id="UP001153365">
    <property type="component" value="Unassembled WGS sequence"/>
</dbReference>
<reference evidence="1" key="1">
    <citation type="submission" date="2022-06" db="EMBL/GenBank/DDBJ databases">
        <authorList>
            <consortium name="SYNGENTA / RWTH Aachen University"/>
        </authorList>
    </citation>
    <scope>NUCLEOTIDE SEQUENCE</scope>
</reference>
<dbReference type="AlphaFoldDB" id="A0AAV0BCJ0"/>
<keyword evidence="2" id="KW-1185">Reference proteome</keyword>
<dbReference type="EMBL" id="CALTRL010004341">
    <property type="protein sequence ID" value="CAH7682918.1"/>
    <property type="molecule type" value="Genomic_DNA"/>
</dbReference>
<organism evidence="1 2">
    <name type="scientific">Phakopsora pachyrhizi</name>
    <name type="common">Asian soybean rust disease fungus</name>
    <dbReference type="NCBI Taxonomy" id="170000"/>
    <lineage>
        <taxon>Eukaryota</taxon>
        <taxon>Fungi</taxon>
        <taxon>Dikarya</taxon>
        <taxon>Basidiomycota</taxon>
        <taxon>Pucciniomycotina</taxon>
        <taxon>Pucciniomycetes</taxon>
        <taxon>Pucciniales</taxon>
        <taxon>Phakopsoraceae</taxon>
        <taxon>Phakopsora</taxon>
    </lineage>
</organism>
<accession>A0AAV0BCJ0</accession>
<name>A0AAV0BCJ0_PHAPC</name>